<gene>
    <name evidence="2" type="ORF">DIABBA_LOCUS4129</name>
</gene>
<keyword evidence="3" id="KW-1185">Reference proteome</keyword>
<evidence type="ECO:0000259" key="1">
    <source>
        <dbReference type="Pfam" id="PF05699"/>
    </source>
</evidence>
<evidence type="ECO:0000313" key="2">
    <source>
        <dbReference type="EMBL" id="CAG9830426.1"/>
    </source>
</evidence>
<feature type="domain" description="HAT C-terminal dimerisation" evidence="1">
    <location>
        <begin position="617"/>
        <end position="672"/>
    </location>
</feature>
<dbReference type="AlphaFoldDB" id="A0A9N9SU37"/>
<name>A0A9N9SU37_DIABA</name>
<proteinExistence type="predicted"/>
<protein>
    <recommendedName>
        <fullName evidence="1">HAT C-terminal dimerisation domain-containing protein</fullName>
    </recommendedName>
</protein>
<dbReference type="PANTHER" id="PTHR45749:SF28">
    <property type="entry name" value="ZINC FINGER MYM-TYPE PROTEIN 1-LIKE-RELATED"/>
    <property type="match status" value="1"/>
</dbReference>
<dbReference type="Proteomes" id="UP001153709">
    <property type="component" value="Chromosome 2"/>
</dbReference>
<sequence>MSVVQNIIFLKNAGKLTYEELLHFKTGGRPKPKMTIKQTSLDKNREVNRYFSNSMYDIAEWICGCEERNAFFCFPCLLFGDDYLWSKTGVIDLKHLKIKTQKHSLLSDHINSCFSLAMLGSVVIKLLSDSEYNQGFNIYNENVSKNRFVLNKIINCMVFCGAFELALIRSDNNITETSDSQGILQGLVNFVSELDVIFKENFKNSSIFEDSSNVIKNELLKSILTVVHDEIRSEILQAEFVAIQADTIIGSNNMTAIIFRYVKDGVICERFWKCIESGGTAPQDRSELILRELEDIIIDKHREKLVGQSYDAASVTSGGMGGVHAKIKQFYPSAHFIHSYAHQLHLILQKAASQDKTIKVFFANLYSFSSFFGKSQERTTILDEIIKVRFVQGVPTCWDFNTKVLETVYTYKNELIECIEKIIDSETNYSSINQAISLRNYLDDEIFLYWLNFFRAVMAHCDVLFDLLQKRDIDIITLDRCMMDFRSKIQAIKCNIMTSFTFKPGEVTEHSSKRRKIEDSTRRISLEVCNIIICEIEYRFGRSNYLIISQLFYSDKFINYRENFPENIFKLVKTEYPLINYVKLKTELEVMYSRQDFTNCEGANAYLQFFINQNLCDTFSESVKLLKILCTIPMTTIETGRYFSTSQRIRTFFRNTLSQERMCAWAMLSIEKHLIKNIKDFNEKVIDHLASQNSSEIDLVYKTR</sequence>
<dbReference type="InterPro" id="IPR012337">
    <property type="entry name" value="RNaseH-like_sf"/>
</dbReference>
<dbReference type="EMBL" id="OU898277">
    <property type="protein sequence ID" value="CAG9830426.1"/>
    <property type="molecule type" value="Genomic_DNA"/>
</dbReference>
<dbReference type="OrthoDB" id="6617004at2759"/>
<dbReference type="PANTHER" id="PTHR45749">
    <property type="match status" value="1"/>
</dbReference>
<dbReference type="InterPro" id="IPR008906">
    <property type="entry name" value="HATC_C_dom"/>
</dbReference>
<dbReference type="Pfam" id="PF05699">
    <property type="entry name" value="Dimer_Tnp_hAT"/>
    <property type="match status" value="1"/>
</dbReference>
<reference evidence="2" key="1">
    <citation type="submission" date="2022-01" db="EMBL/GenBank/DDBJ databases">
        <authorList>
            <person name="King R."/>
        </authorList>
    </citation>
    <scope>NUCLEOTIDE SEQUENCE</scope>
</reference>
<dbReference type="SUPFAM" id="SSF53098">
    <property type="entry name" value="Ribonuclease H-like"/>
    <property type="match status" value="1"/>
</dbReference>
<dbReference type="GO" id="GO:0046983">
    <property type="term" value="F:protein dimerization activity"/>
    <property type="evidence" value="ECO:0007669"/>
    <property type="project" value="InterPro"/>
</dbReference>
<organism evidence="2 3">
    <name type="scientific">Diabrotica balteata</name>
    <name type="common">Banded cucumber beetle</name>
    <dbReference type="NCBI Taxonomy" id="107213"/>
    <lineage>
        <taxon>Eukaryota</taxon>
        <taxon>Metazoa</taxon>
        <taxon>Ecdysozoa</taxon>
        <taxon>Arthropoda</taxon>
        <taxon>Hexapoda</taxon>
        <taxon>Insecta</taxon>
        <taxon>Pterygota</taxon>
        <taxon>Neoptera</taxon>
        <taxon>Endopterygota</taxon>
        <taxon>Coleoptera</taxon>
        <taxon>Polyphaga</taxon>
        <taxon>Cucujiformia</taxon>
        <taxon>Chrysomeloidea</taxon>
        <taxon>Chrysomelidae</taxon>
        <taxon>Galerucinae</taxon>
        <taxon>Diabroticina</taxon>
        <taxon>Diabroticites</taxon>
        <taxon>Diabrotica</taxon>
    </lineage>
</organism>
<evidence type="ECO:0000313" key="3">
    <source>
        <dbReference type="Proteomes" id="UP001153709"/>
    </source>
</evidence>
<accession>A0A9N9SU37</accession>